<proteinExistence type="predicted"/>
<reference evidence="1 2" key="1">
    <citation type="journal article" date="2022" name="Plant J.">
        <title>Chromosome-level genome of Camellia lanceoleosa provides a valuable resource for understanding genome evolution and self-incompatibility.</title>
        <authorList>
            <person name="Gong W."/>
            <person name="Xiao S."/>
            <person name="Wang L."/>
            <person name="Liao Z."/>
            <person name="Chang Y."/>
            <person name="Mo W."/>
            <person name="Hu G."/>
            <person name="Li W."/>
            <person name="Zhao G."/>
            <person name="Zhu H."/>
            <person name="Hu X."/>
            <person name="Ji K."/>
            <person name="Xiang X."/>
            <person name="Song Q."/>
            <person name="Yuan D."/>
            <person name="Jin S."/>
            <person name="Zhang L."/>
        </authorList>
    </citation>
    <scope>NUCLEOTIDE SEQUENCE [LARGE SCALE GENOMIC DNA]</scope>
    <source>
        <strain evidence="1">SQ_2022a</strain>
    </source>
</reference>
<comment type="caution">
    <text evidence="1">The sequence shown here is derived from an EMBL/GenBank/DDBJ whole genome shotgun (WGS) entry which is preliminary data.</text>
</comment>
<protein>
    <submittedName>
        <fullName evidence="1">Uncharacterized protein</fullName>
    </submittedName>
</protein>
<accession>A0ACC0FVT8</accession>
<dbReference type="EMBL" id="CM045770">
    <property type="protein sequence ID" value="KAI7992438.1"/>
    <property type="molecule type" value="Genomic_DNA"/>
</dbReference>
<sequence length="43" mass="4999">MTGQPFGKLCRQASGKPSRNNRWQTQGLRRTNANAMQRTYKCR</sequence>
<name>A0ACC0FVT8_9ERIC</name>
<keyword evidence="2" id="KW-1185">Reference proteome</keyword>
<gene>
    <name evidence="1" type="ORF">LOK49_LG12G02738</name>
</gene>
<evidence type="ECO:0000313" key="1">
    <source>
        <dbReference type="EMBL" id="KAI7992438.1"/>
    </source>
</evidence>
<evidence type="ECO:0000313" key="2">
    <source>
        <dbReference type="Proteomes" id="UP001060215"/>
    </source>
</evidence>
<dbReference type="Proteomes" id="UP001060215">
    <property type="component" value="Chromosome 13"/>
</dbReference>
<organism evidence="1 2">
    <name type="scientific">Camellia lanceoleosa</name>
    <dbReference type="NCBI Taxonomy" id="1840588"/>
    <lineage>
        <taxon>Eukaryota</taxon>
        <taxon>Viridiplantae</taxon>
        <taxon>Streptophyta</taxon>
        <taxon>Embryophyta</taxon>
        <taxon>Tracheophyta</taxon>
        <taxon>Spermatophyta</taxon>
        <taxon>Magnoliopsida</taxon>
        <taxon>eudicotyledons</taxon>
        <taxon>Gunneridae</taxon>
        <taxon>Pentapetalae</taxon>
        <taxon>asterids</taxon>
        <taxon>Ericales</taxon>
        <taxon>Theaceae</taxon>
        <taxon>Camellia</taxon>
    </lineage>
</organism>